<dbReference type="RefSeq" id="WP_344308040.1">
    <property type="nucleotide sequence ID" value="NZ_BAAANO010000012.1"/>
</dbReference>
<dbReference type="EMBL" id="BAAANO010000012">
    <property type="protein sequence ID" value="GAA2004748.1"/>
    <property type="molecule type" value="Genomic_DNA"/>
</dbReference>
<gene>
    <name evidence="1" type="ORF">GCM10009755_12830</name>
</gene>
<dbReference type="SUPFAM" id="SSF53850">
    <property type="entry name" value="Periplasmic binding protein-like II"/>
    <property type="match status" value="1"/>
</dbReference>
<evidence type="ECO:0000313" key="2">
    <source>
        <dbReference type="Proteomes" id="UP001500755"/>
    </source>
</evidence>
<dbReference type="Proteomes" id="UP001500755">
    <property type="component" value="Unassembled WGS sequence"/>
</dbReference>
<sequence length="351" mass="36118">MKNPLLHRRGATDLGDRRTRRTLTSVGAALAAVSLVLAGCGGQRERTPAGGEAAADGDTCTAMPGSLSIATGNSTGVYYVLGGGLASVISENSDLAATAAETGASVQNLQQLAAGDYGLAFSLADTAADAVNGDGEFDGPQDLSALARIYDNYTHVVVRKDAGIESVADFAGKTVSTGSPKSGTEVIAQRLIEAAGLDQSDVNAQRIDLSSSTDAMKDGSIDAMVWSGGLPTAGITDLFTNAGDQVEILDISDLEPAMKEINPVYEVSEIPADTYTGQAAVNTIATPNVLMVRNDMDNGTACALTTMLFEHHDDLVTVHAAAEDIVVENATPPEPITLHPGAQQAIETLQG</sequence>
<evidence type="ECO:0000313" key="1">
    <source>
        <dbReference type="EMBL" id="GAA2004748.1"/>
    </source>
</evidence>
<reference evidence="2" key="1">
    <citation type="journal article" date="2019" name="Int. J. Syst. Evol. Microbiol.">
        <title>The Global Catalogue of Microorganisms (GCM) 10K type strain sequencing project: providing services to taxonomists for standard genome sequencing and annotation.</title>
        <authorList>
            <consortium name="The Broad Institute Genomics Platform"/>
            <consortium name="The Broad Institute Genome Sequencing Center for Infectious Disease"/>
            <person name="Wu L."/>
            <person name="Ma J."/>
        </authorList>
    </citation>
    <scope>NUCLEOTIDE SEQUENCE [LARGE SCALE GENOMIC DNA]</scope>
    <source>
        <strain evidence="2">JCM 14546</strain>
    </source>
</reference>
<name>A0ABP5ES89_9MICO</name>
<protein>
    <submittedName>
        <fullName evidence="1">TAXI family TRAP transporter solute-binding subunit</fullName>
    </submittedName>
</protein>
<dbReference type="Gene3D" id="3.40.190.10">
    <property type="entry name" value="Periplasmic binding protein-like II"/>
    <property type="match status" value="2"/>
</dbReference>
<dbReference type="PANTHER" id="PTHR42941">
    <property type="entry name" value="SLL1037 PROTEIN"/>
    <property type="match status" value="1"/>
</dbReference>
<comment type="caution">
    <text evidence="1">The sequence shown here is derived from an EMBL/GenBank/DDBJ whole genome shotgun (WGS) entry which is preliminary data.</text>
</comment>
<dbReference type="InterPro" id="IPR011852">
    <property type="entry name" value="TRAP_TAXI"/>
</dbReference>
<dbReference type="PANTHER" id="PTHR42941:SF1">
    <property type="entry name" value="SLL1037 PROTEIN"/>
    <property type="match status" value="1"/>
</dbReference>
<proteinExistence type="predicted"/>
<dbReference type="Pfam" id="PF16868">
    <property type="entry name" value="NMT1_3"/>
    <property type="match status" value="1"/>
</dbReference>
<accession>A0ABP5ES89</accession>
<keyword evidence="2" id="KW-1185">Reference proteome</keyword>
<organism evidence="1 2">
    <name type="scientific">Brevibacterium samyangense</name>
    <dbReference type="NCBI Taxonomy" id="366888"/>
    <lineage>
        <taxon>Bacteria</taxon>
        <taxon>Bacillati</taxon>
        <taxon>Actinomycetota</taxon>
        <taxon>Actinomycetes</taxon>
        <taxon>Micrococcales</taxon>
        <taxon>Brevibacteriaceae</taxon>
        <taxon>Brevibacterium</taxon>
    </lineage>
</organism>
<dbReference type="CDD" id="cd13569">
    <property type="entry name" value="PBP2_TAXI_TRAP_like_1"/>
    <property type="match status" value="1"/>
</dbReference>
<dbReference type="NCBIfam" id="TIGR02122">
    <property type="entry name" value="TRAP_TAXI"/>
    <property type="match status" value="1"/>
</dbReference>